<keyword evidence="3" id="KW-1185">Reference proteome</keyword>
<dbReference type="RefSeq" id="WP_183330078.1">
    <property type="nucleotide sequence ID" value="NZ_JACHZF010000005.1"/>
</dbReference>
<dbReference type="InterPro" id="IPR058548">
    <property type="entry name" value="MlaB-like_STAS"/>
</dbReference>
<organism evidence="2 3">
    <name type="scientific">Halomonas campaniensis</name>
    <dbReference type="NCBI Taxonomy" id="213554"/>
    <lineage>
        <taxon>Bacteria</taxon>
        <taxon>Pseudomonadati</taxon>
        <taxon>Pseudomonadota</taxon>
        <taxon>Gammaproteobacteria</taxon>
        <taxon>Oceanospirillales</taxon>
        <taxon>Halomonadaceae</taxon>
        <taxon>Halomonas</taxon>
    </lineage>
</organism>
<dbReference type="PROSITE" id="PS50801">
    <property type="entry name" value="STAS"/>
    <property type="match status" value="1"/>
</dbReference>
<dbReference type="Pfam" id="PF13466">
    <property type="entry name" value="STAS_2"/>
    <property type="match status" value="1"/>
</dbReference>
<dbReference type="InterPro" id="IPR002645">
    <property type="entry name" value="STAS_dom"/>
</dbReference>
<proteinExistence type="predicted"/>
<protein>
    <submittedName>
        <fullName evidence="2">Phospholipid transport system transporter-binding protein</fullName>
    </submittedName>
</protein>
<dbReference type="SUPFAM" id="SSF52091">
    <property type="entry name" value="SpoIIaa-like"/>
    <property type="match status" value="1"/>
</dbReference>
<accession>A0A7W5P9U7</accession>
<evidence type="ECO:0000313" key="3">
    <source>
        <dbReference type="Proteomes" id="UP000553442"/>
    </source>
</evidence>
<feature type="domain" description="STAS" evidence="1">
    <location>
        <begin position="19"/>
        <end position="111"/>
    </location>
</feature>
<dbReference type="InterPro" id="IPR036513">
    <property type="entry name" value="STAS_dom_sf"/>
</dbReference>
<sequence length="111" mass="11571">MSLLLEHRGARLEATAEGLRVSGQVGFDAAAALAASGRDWLVGQPAGTRVVFDLCGVAGVSSAALSVVLEWMRCTRAAGLKLRTVRLSDSLQRLTEVAGLDRLLPVEPSGA</sequence>
<dbReference type="Gene3D" id="3.30.750.24">
    <property type="entry name" value="STAS domain"/>
    <property type="match status" value="1"/>
</dbReference>
<reference evidence="2 3" key="1">
    <citation type="submission" date="2020-08" db="EMBL/GenBank/DDBJ databases">
        <title>Genomic Encyclopedia of Archaeal and Bacterial Type Strains, Phase II (KMG-II): from individual species to whole genera.</title>
        <authorList>
            <person name="Goeker M."/>
        </authorList>
    </citation>
    <scope>NUCLEOTIDE SEQUENCE [LARGE SCALE GENOMIC DNA]</scope>
    <source>
        <strain evidence="2 3">5AG</strain>
    </source>
</reference>
<dbReference type="AlphaFoldDB" id="A0A7W5P9U7"/>
<name>A0A7W5P9U7_9GAMM</name>
<dbReference type="EMBL" id="JACHZF010000005">
    <property type="protein sequence ID" value="MBB3329993.1"/>
    <property type="molecule type" value="Genomic_DNA"/>
</dbReference>
<comment type="caution">
    <text evidence="2">The sequence shown here is derived from an EMBL/GenBank/DDBJ whole genome shotgun (WGS) entry which is preliminary data.</text>
</comment>
<dbReference type="Proteomes" id="UP000553442">
    <property type="component" value="Unassembled WGS sequence"/>
</dbReference>
<dbReference type="CDD" id="cd07043">
    <property type="entry name" value="STAS_anti-anti-sigma_factors"/>
    <property type="match status" value="1"/>
</dbReference>
<evidence type="ECO:0000313" key="2">
    <source>
        <dbReference type="EMBL" id="MBB3329993.1"/>
    </source>
</evidence>
<gene>
    <name evidence="2" type="ORF">BDK63_000835</name>
</gene>
<evidence type="ECO:0000259" key="1">
    <source>
        <dbReference type="PROSITE" id="PS50801"/>
    </source>
</evidence>